<dbReference type="Pfam" id="PF00111">
    <property type="entry name" value="Fer2"/>
    <property type="match status" value="1"/>
</dbReference>
<dbReference type="InterPro" id="IPR036010">
    <property type="entry name" value="2Fe-2S_ferredoxin-like_sf"/>
</dbReference>
<dbReference type="InterPro" id="IPR006058">
    <property type="entry name" value="2Fe2S_fd_BS"/>
</dbReference>
<dbReference type="PANTHER" id="PTHR44379:SF8">
    <property type="entry name" value="XANTHINE DEHYDROGENASE IRON-SULFUR-BINDING SUBUNIT XDHC-RELATED"/>
    <property type="match status" value="1"/>
</dbReference>
<dbReference type="Pfam" id="PF01799">
    <property type="entry name" value="Fer2_2"/>
    <property type="match status" value="1"/>
</dbReference>
<evidence type="ECO:0000256" key="3">
    <source>
        <dbReference type="ARBA" id="ARBA00023002"/>
    </source>
</evidence>
<reference evidence="9" key="1">
    <citation type="journal article" date="2019" name="Int. J. Syst. Evol. Microbiol.">
        <title>The Global Catalogue of Microorganisms (GCM) 10K type strain sequencing project: providing services to taxonomists for standard genome sequencing and annotation.</title>
        <authorList>
            <consortium name="The Broad Institute Genomics Platform"/>
            <consortium name="The Broad Institute Genome Sequencing Center for Infectious Disease"/>
            <person name="Wu L."/>
            <person name="Ma J."/>
        </authorList>
    </citation>
    <scope>NUCLEOTIDE SEQUENCE [LARGE SCALE GENOMIC DNA]</scope>
    <source>
        <strain evidence="9">CCUG 53519</strain>
    </source>
</reference>
<keyword evidence="1" id="KW-0001">2Fe-2S</keyword>
<dbReference type="RefSeq" id="WP_379293239.1">
    <property type="nucleotide sequence ID" value="NZ_JBHTKX010000001.1"/>
</dbReference>
<dbReference type="InterPro" id="IPR036884">
    <property type="entry name" value="2Fe-2S-bd_dom_sf"/>
</dbReference>
<dbReference type="EMBL" id="JBHTKX010000001">
    <property type="protein sequence ID" value="MFD1127308.1"/>
    <property type="molecule type" value="Genomic_DNA"/>
</dbReference>
<proteinExistence type="predicted"/>
<evidence type="ECO:0000256" key="1">
    <source>
        <dbReference type="ARBA" id="ARBA00022714"/>
    </source>
</evidence>
<evidence type="ECO:0000259" key="7">
    <source>
        <dbReference type="Pfam" id="PF01799"/>
    </source>
</evidence>
<accession>A0ABW3PMJ0</accession>
<evidence type="ECO:0000256" key="4">
    <source>
        <dbReference type="ARBA" id="ARBA00023004"/>
    </source>
</evidence>
<dbReference type="PROSITE" id="PS00197">
    <property type="entry name" value="2FE2S_FER_1"/>
    <property type="match status" value="1"/>
</dbReference>
<evidence type="ECO:0000313" key="8">
    <source>
        <dbReference type="EMBL" id="MFD1127308.1"/>
    </source>
</evidence>
<evidence type="ECO:0000256" key="2">
    <source>
        <dbReference type="ARBA" id="ARBA00022723"/>
    </source>
</evidence>
<keyword evidence="2" id="KW-0479">Metal-binding</keyword>
<dbReference type="Gene3D" id="3.10.20.30">
    <property type="match status" value="1"/>
</dbReference>
<keyword evidence="5" id="KW-0411">Iron-sulfur</keyword>
<dbReference type="InterPro" id="IPR051452">
    <property type="entry name" value="Diverse_Oxidoreductases"/>
</dbReference>
<dbReference type="InterPro" id="IPR001041">
    <property type="entry name" value="2Fe-2S_ferredoxin-type"/>
</dbReference>
<evidence type="ECO:0000256" key="5">
    <source>
        <dbReference type="ARBA" id="ARBA00023014"/>
    </source>
</evidence>
<dbReference type="PANTHER" id="PTHR44379">
    <property type="entry name" value="OXIDOREDUCTASE WITH IRON-SULFUR SUBUNIT"/>
    <property type="match status" value="1"/>
</dbReference>
<gene>
    <name evidence="8" type="ORF">ACFQ3J_03855</name>
</gene>
<protein>
    <submittedName>
        <fullName evidence="8">(2Fe-2S)-binding protein</fullName>
    </submittedName>
</protein>
<feature type="domain" description="2Fe-2S ferredoxin-type" evidence="6">
    <location>
        <begin position="11"/>
        <end position="63"/>
    </location>
</feature>
<sequence length="169" mass="18174">MGNEMIEWSCTINGTDVQLTVPATERLVTILRDRLQLTGTKIACEIGRCGACMVLLNDEPVNSCLLMAYQCDHQQIVTIEGLAPSNADELHPIQQAFIDEGGFQCGYCTPGMILTTKILLDAHPDPSLEQIEKALCGNLCRCTGYGGIVRAVQQAACAKAAKTDQASAE</sequence>
<evidence type="ECO:0000313" key="9">
    <source>
        <dbReference type="Proteomes" id="UP001597169"/>
    </source>
</evidence>
<keyword evidence="3" id="KW-0560">Oxidoreductase</keyword>
<dbReference type="Proteomes" id="UP001597169">
    <property type="component" value="Unassembled WGS sequence"/>
</dbReference>
<keyword evidence="4" id="KW-0408">Iron</keyword>
<dbReference type="InterPro" id="IPR012675">
    <property type="entry name" value="Beta-grasp_dom_sf"/>
</dbReference>
<comment type="caution">
    <text evidence="8">The sequence shown here is derived from an EMBL/GenBank/DDBJ whole genome shotgun (WGS) entry which is preliminary data.</text>
</comment>
<dbReference type="SUPFAM" id="SSF47741">
    <property type="entry name" value="CO dehydrogenase ISP C-domain like"/>
    <property type="match status" value="1"/>
</dbReference>
<dbReference type="InterPro" id="IPR002888">
    <property type="entry name" value="2Fe-2S-bd"/>
</dbReference>
<keyword evidence="9" id="KW-1185">Reference proteome</keyword>
<feature type="domain" description="[2Fe-2S]-binding" evidence="7">
    <location>
        <begin position="78"/>
        <end position="153"/>
    </location>
</feature>
<dbReference type="Gene3D" id="1.10.150.120">
    <property type="entry name" value="[2Fe-2S]-binding domain"/>
    <property type="match status" value="1"/>
</dbReference>
<dbReference type="SUPFAM" id="SSF54292">
    <property type="entry name" value="2Fe-2S ferredoxin-like"/>
    <property type="match status" value="1"/>
</dbReference>
<evidence type="ECO:0000259" key="6">
    <source>
        <dbReference type="Pfam" id="PF00111"/>
    </source>
</evidence>
<name>A0ABW3PMJ0_9BACL</name>
<organism evidence="8 9">
    <name type="scientific">Paenibacillus provencensis</name>
    <dbReference type="NCBI Taxonomy" id="441151"/>
    <lineage>
        <taxon>Bacteria</taxon>
        <taxon>Bacillati</taxon>
        <taxon>Bacillota</taxon>
        <taxon>Bacilli</taxon>
        <taxon>Bacillales</taxon>
        <taxon>Paenibacillaceae</taxon>
        <taxon>Paenibacillus</taxon>
    </lineage>
</organism>